<dbReference type="EMBL" id="GIKN01003051">
    <property type="protein sequence ID" value="NIE45324.1"/>
    <property type="molecule type" value="Transcribed_RNA"/>
</dbReference>
<keyword evidence="1" id="KW-0812">Transmembrane</keyword>
<reference evidence="2" key="1">
    <citation type="submission" date="2020-03" db="EMBL/GenBank/DDBJ databases">
        <title>A transcriptome and proteome of the tick Rhipicephalus microplus shaped by the genetic composition of its hosts and developmental stage.</title>
        <authorList>
            <person name="Garcia G.R."/>
            <person name="Ribeiro J.M.C."/>
            <person name="Maruyama S.R."/>
            <person name="Gardinasse L.G."/>
            <person name="Nelson K."/>
            <person name="Ferreira B.R."/>
            <person name="Andrade T.G."/>
            <person name="Santos I.K.F.M."/>
        </authorList>
    </citation>
    <scope>NUCLEOTIDE SEQUENCE</scope>
    <source>
        <strain evidence="2">NSGR</strain>
        <tissue evidence="2">Salivary glands</tissue>
    </source>
</reference>
<evidence type="ECO:0000256" key="1">
    <source>
        <dbReference type="SAM" id="Phobius"/>
    </source>
</evidence>
<keyword evidence="1" id="KW-0472">Membrane</keyword>
<feature type="transmembrane region" description="Helical" evidence="1">
    <location>
        <begin position="23"/>
        <end position="44"/>
    </location>
</feature>
<dbReference type="AlphaFoldDB" id="A0A6G5A2X7"/>
<accession>A0A6G5A2X7</accession>
<evidence type="ECO:0000313" key="2">
    <source>
        <dbReference type="EMBL" id="NIE45324.1"/>
    </source>
</evidence>
<organism evidence="2">
    <name type="scientific">Rhipicephalus microplus</name>
    <name type="common">Cattle tick</name>
    <name type="synonym">Boophilus microplus</name>
    <dbReference type="NCBI Taxonomy" id="6941"/>
    <lineage>
        <taxon>Eukaryota</taxon>
        <taxon>Metazoa</taxon>
        <taxon>Ecdysozoa</taxon>
        <taxon>Arthropoda</taxon>
        <taxon>Chelicerata</taxon>
        <taxon>Arachnida</taxon>
        <taxon>Acari</taxon>
        <taxon>Parasitiformes</taxon>
        <taxon>Ixodida</taxon>
        <taxon>Ixodoidea</taxon>
        <taxon>Ixodidae</taxon>
        <taxon>Rhipicephalinae</taxon>
        <taxon>Rhipicephalus</taxon>
        <taxon>Boophilus</taxon>
    </lineage>
</organism>
<protein>
    <submittedName>
        <fullName evidence="2">Uncharacterized protein</fullName>
    </submittedName>
</protein>
<name>A0A6G5A2X7_RHIMP</name>
<keyword evidence="1" id="KW-1133">Transmembrane helix</keyword>
<sequence>MSNVAWSPWQHLSMLLCRSYDQLLHVMVTMAVVKVFFSFCLMLLHCSCPALKETSVIVYSLLKVWPGVDRFFVTLPQSVNIVHSTPNGRSHLVRAARVGMH</sequence>
<proteinExistence type="predicted"/>